<keyword evidence="6" id="KW-0012">Acyltransferase</keyword>
<dbReference type="PANTHER" id="PTHR30606">
    <property type="entry name" value="LIPID A BIOSYNTHESIS LAUROYL ACYLTRANSFERASE"/>
    <property type="match status" value="1"/>
</dbReference>
<evidence type="ECO:0000256" key="4">
    <source>
        <dbReference type="ARBA" id="ARBA00022679"/>
    </source>
</evidence>
<dbReference type="Proteomes" id="UP000231638">
    <property type="component" value="Unassembled WGS sequence"/>
</dbReference>
<accession>A0A2D3WC41</accession>
<dbReference type="PIRSF" id="PIRSF026649">
    <property type="entry name" value="MsbB"/>
    <property type="match status" value="1"/>
</dbReference>
<feature type="transmembrane region" description="Helical" evidence="7">
    <location>
        <begin position="20"/>
        <end position="39"/>
    </location>
</feature>
<keyword evidence="7" id="KW-0812">Transmembrane</keyword>
<comment type="subcellular location">
    <subcellularLocation>
        <location evidence="1">Cell inner membrane</location>
    </subcellularLocation>
</comment>
<dbReference type="AlphaFoldDB" id="A0A2D3WC41"/>
<reference evidence="8 9" key="1">
    <citation type="journal article" date="2017" name="Front. Microbiol.">
        <title>Comparative Genomic Analysis of the Class Epsilonproteobacteria and Proposed Reclassification to Epsilonbacteraeota (phyl. nov.).</title>
        <authorList>
            <person name="Waite D.W."/>
            <person name="Vanwonterghem I."/>
            <person name="Rinke C."/>
            <person name="Parks D.H."/>
            <person name="Zhang Y."/>
            <person name="Takai K."/>
            <person name="Sievert S.M."/>
            <person name="Simon J."/>
            <person name="Campbell B.J."/>
            <person name="Hanson T.E."/>
            <person name="Woyke T."/>
            <person name="Klotz M.G."/>
            <person name="Hugenholtz P."/>
        </authorList>
    </citation>
    <scope>NUCLEOTIDE SEQUENCE [LARGE SCALE GENOMIC DNA]</scope>
    <source>
        <strain evidence="8">UBA11420</strain>
    </source>
</reference>
<dbReference type="GO" id="GO:0005886">
    <property type="term" value="C:plasma membrane"/>
    <property type="evidence" value="ECO:0007669"/>
    <property type="project" value="UniProtKB-SubCell"/>
</dbReference>
<evidence type="ECO:0000256" key="5">
    <source>
        <dbReference type="ARBA" id="ARBA00023136"/>
    </source>
</evidence>
<evidence type="ECO:0000256" key="7">
    <source>
        <dbReference type="SAM" id="Phobius"/>
    </source>
</evidence>
<comment type="caution">
    <text evidence="8">The sequence shown here is derived from an EMBL/GenBank/DDBJ whole genome shotgun (WGS) entry which is preliminary data.</text>
</comment>
<dbReference type="Pfam" id="PF03279">
    <property type="entry name" value="Lip_A_acyltrans"/>
    <property type="match status" value="1"/>
</dbReference>
<dbReference type="CDD" id="cd07984">
    <property type="entry name" value="LPLAT_LABLAT-like"/>
    <property type="match status" value="1"/>
</dbReference>
<sequence>MRIYVEYAVVKSVLFLAKLLPIRVIYRLFGVLAALFFRLDRRRRSLTLKNLALAFPEMEASSRLALAKKAYASVGTTLAEVLLMYHRRFDIDAAVENLDEALEEIHARFSDNRKGILLLTAHFGNWELLAHFLAKHGYPMVVIGRSGNNRLIEKYITAPFRSLYGNALANKSQAINAILRTLKNKGIAGMLIDQKASGANSIKASFFGHPADTVSSTALLKRRYDPPVIPLFMARQASGRYRLIIGRDAELSLSEAWDETEKIARLTQHYNDIIEAVVREYPEQWFWMHNRWRIRP</sequence>
<evidence type="ECO:0000313" key="9">
    <source>
        <dbReference type="Proteomes" id="UP000231638"/>
    </source>
</evidence>
<evidence type="ECO:0000256" key="6">
    <source>
        <dbReference type="ARBA" id="ARBA00023315"/>
    </source>
</evidence>
<dbReference type="STRING" id="366522.GCA_001548055_00624"/>
<name>A0A2D3WC41_9BACT</name>
<keyword evidence="5 7" id="KW-0472">Membrane</keyword>
<dbReference type="GO" id="GO:0009247">
    <property type="term" value="P:glycolipid biosynthetic process"/>
    <property type="evidence" value="ECO:0007669"/>
    <property type="project" value="UniProtKB-ARBA"/>
</dbReference>
<evidence type="ECO:0000256" key="1">
    <source>
        <dbReference type="ARBA" id="ARBA00004533"/>
    </source>
</evidence>
<gene>
    <name evidence="8" type="ORF">CFH80_03760</name>
</gene>
<evidence type="ECO:0000256" key="3">
    <source>
        <dbReference type="ARBA" id="ARBA00022519"/>
    </source>
</evidence>
<evidence type="ECO:0000256" key="2">
    <source>
        <dbReference type="ARBA" id="ARBA00022475"/>
    </source>
</evidence>
<protein>
    <recommendedName>
        <fullName evidence="10">Lipid A biosynthesis acyltransferase</fullName>
    </recommendedName>
</protein>
<evidence type="ECO:0000313" key="8">
    <source>
        <dbReference type="EMBL" id="DAB36650.1"/>
    </source>
</evidence>
<proteinExistence type="predicted"/>
<dbReference type="InterPro" id="IPR004960">
    <property type="entry name" value="LipA_acyltrans"/>
</dbReference>
<dbReference type="PANTHER" id="PTHR30606:SF10">
    <property type="entry name" value="PHOSPHATIDYLINOSITOL MANNOSIDE ACYLTRANSFERASE"/>
    <property type="match status" value="1"/>
</dbReference>
<dbReference type="EMBL" id="DLUG01000100">
    <property type="protein sequence ID" value="DAB36650.1"/>
    <property type="molecule type" value="Genomic_DNA"/>
</dbReference>
<keyword evidence="2" id="KW-1003">Cell membrane</keyword>
<evidence type="ECO:0008006" key="10">
    <source>
        <dbReference type="Google" id="ProtNLM"/>
    </source>
</evidence>
<organism evidence="8 9">
    <name type="scientific">Sulfurospirillum cavolei</name>
    <dbReference type="NCBI Taxonomy" id="366522"/>
    <lineage>
        <taxon>Bacteria</taxon>
        <taxon>Pseudomonadati</taxon>
        <taxon>Campylobacterota</taxon>
        <taxon>Epsilonproteobacteria</taxon>
        <taxon>Campylobacterales</taxon>
        <taxon>Sulfurospirillaceae</taxon>
        <taxon>Sulfurospirillum</taxon>
    </lineage>
</organism>
<keyword evidence="7" id="KW-1133">Transmembrane helix</keyword>
<keyword evidence="4" id="KW-0808">Transferase</keyword>
<dbReference type="GO" id="GO:0016746">
    <property type="term" value="F:acyltransferase activity"/>
    <property type="evidence" value="ECO:0007669"/>
    <property type="project" value="UniProtKB-KW"/>
</dbReference>
<keyword evidence="3" id="KW-0997">Cell inner membrane</keyword>